<dbReference type="SUPFAM" id="SSF143414">
    <property type="entry name" value="CcmK-like"/>
    <property type="match status" value="1"/>
</dbReference>
<proteinExistence type="inferred from homology"/>
<dbReference type="STRING" id="1742359.GCA_001439625_00638"/>
<dbReference type="RefSeq" id="WP_057770222.1">
    <property type="nucleotide sequence ID" value="NZ_CP042593.1"/>
</dbReference>
<dbReference type="Pfam" id="PF00936">
    <property type="entry name" value="BMC"/>
    <property type="match status" value="1"/>
</dbReference>
<dbReference type="InterPro" id="IPR000249">
    <property type="entry name" value="BMC_dom"/>
</dbReference>
<dbReference type="PANTHER" id="PTHR33941">
    <property type="entry name" value="PROPANEDIOL UTILIZATION PROTEIN PDUA"/>
    <property type="match status" value="1"/>
</dbReference>
<dbReference type="PANTHER" id="PTHR33941:SF11">
    <property type="entry name" value="BACTERIAL MICROCOMPARTMENT SHELL PROTEIN PDUJ"/>
    <property type="match status" value="1"/>
</dbReference>
<reference evidence="6" key="1">
    <citation type="submission" date="2019-08" db="EMBL/GenBank/DDBJ databases">
        <authorList>
            <person name="Zheng X."/>
        </authorList>
    </citation>
    <scope>NUCLEOTIDE SEQUENCE [LARGE SCALE GENOMIC DNA]</scope>
    <source>
        <strain evidence="6">FJAT-25496</strain>
    </source>
</reference>
<dbReference type="Proteomes" id="UP000321555">
    <property type="component" value="Chromosome"/>
</dbReference>
<evidence type="ECO:0000313" key="6">
    <source>
        <dbReference type="Proteomes" id="UP000321555"/>
    </source>
</evidence>
<gene>
    <name evidence="5" type="ORF">FSZ17_10980</name>
</gene>
<evidence type="ECO:0000256" key="1">
    <source>
        <dbReference type="ARBA" id="ARBA00024322"/>
    </source>
</evidence>
<dbReference type="SMART" id="SM00877">
    <property type="entry name" value="BMC"/>
    <property type="match status" value="1"/>
</dbReference>
<dbReference type="CDD" id="cd07045">
    <property type="entry name" value="BMC_CcmK_like"/>
    <property type="match status" value="1"/>
</dbReference>
<dbReference type="AlphaFoldDB" id="A0A5B8Z8G5"/>
<comment type="subcellular location">
    <subcellularLocation>
        <location evidence="1">Bacterial microcompartment</location>
    </subcellularLocation>
</comment>
<name>A0A5B8Z8G5_CYTDA</name>
<dbReference type="InterPro" id="IPR044872">
    <property type="entry name" value="CcmK/CsoS1_BMC"/>
</dbReference>
<dbReference type="Gene3D" id="3.30.70.1710">
    <property type="match status" value="1"/>
</dbReference>
<comment type="similarity">
    <text evidence="3">Belongs to the bacterial microcompartments protein family.</text>
</comment>
<evidence type="ECO:0000313" key="5">
    <source>
        <dbReference type="EMBL" id="QED47736.1"/>
    </source>
</evidence>
<sequence>MHALGLIETVGYLTAVSAADAAVKAANVEIVGIEKVIGVSGYLGVTIHLSGDVAAVKSAVDAGKSAADRVGKVISSHVIPRAHNEVANKLLPNFKLEKKSIIKDENDLTTEGNLEDTDHSNE</sequence>
<keyword evidence="6" id="KW-1185">Reference proteome</keyword>
<dbReference type="InterPro" id="IPR037233">
    <property type="entry name" value="CcmK-like_sf"/>
</dbReference>
<dbReference type="EMBL" id="CP042593">
    <property type="protein sequence ID" value="QED47736.1"/>
    <property type="molecule type" value="Genomic_DNA"/>
</dbReference>
<accession>A0A5B8Z8G5</accession>
<keyword evidence="2" id="KW-1283">Bacterial microcompartment</keyword>
<dbReference type="OrthoDB" id="9812608at2"/>
<dbReference type="GO" id="GO:0031469">
    <property type="term" value="C:bacterial microcompartment"/>
    <property type="evidence" value="ECO:0007669"/>
    <property type="project" value="UniProtKB-SubCell"/>
</dbReference>
<evidence type="ECO:0000256" key="3">
    <source>
        <dbReference type="PROSITE-ProRule" id="PRU01278"/>
    </source>
</evidence>
<dbReference type="PROSITE" id="PS51930">
    <property type="entry name" value="BMC_2"/>
    <property type="match status" value="1"/>
</dbReference>
<evidence type="ECO:0000256" key="2">
    <source>
        <dbReference type="ARBA" id="ARBA00024446"/>
    </source>
</evidence>
<evidence type="ECO:0000259" key="4">
    <source>
        <dbReference type="PROSITE" id="PS51930"/>
    </source>
</evidence>
<protein>
    <submittedName>
        <fullName evidence="5">BMC domain-containing protein</fullName>
    </submittedName>
</protein>
<dbReference type="InterPro" id="IPR050575">
    <property type="entry name" value="BMC_shell"/>
</dbReference>
<feature type="domain" description="BMC" evidence="4">
    <location>
        <begin position="3"/>
        <end position="91"/>
    </location>
</feature>
<dbReference type="KEGG" id="bda:FSZ17_10980"/>
<organism evidence="5 6">
    <name type="scientific">Cytobacillus dafuensis</name>
    <name type="common">Bacillus dafuensis</name>
    <dbReference type="NCBI Taxonomy" id="1742359"/>
    <lineage>
        <taxon>Bacteria</taxon>
        <taxon>Bacillati</taxon>
        <taxon>Bacillota</taxon>
        <taxon>Bacilli</taxon>
        <taxon>Bacillales</taxon>
        <taxon>Bacillaceae</taxon>
        <taxon>Cytobacillus</taxon>
    </lineage>
</organism>